<dbReference type="SMART" id="SM00220">
    <property type="entry name" value="S_TKc"/>
    <property type="match status" value="1"/>
</dbReference>
<feature type="domain" description="Protein kinase" evidence="14">
    <location>
        <begin position="93"/>
        <end position="370"/>
    </location>
</feature>
<keyword evidence="8 11" id="KW-0067">ATP-binding</keyword>
<evidence type="ECO:0000256" key="5">
    <source>
        <dbReference type="ARBA" id="ARBA00022679"/>
    </source>
</evidence>
<evidence type="ECO:0000256" key="3">
    <source>
        <dbReference type="ARBA" id="ARBA00022475"/>
    </source>
</evidence>
<comment type="caution">
    <text evidence="15">The sequence shown here is derived from an EMBL/GenBank/DDBJ whole genome shotgun (WGS) entry which is preliminary data.</text>
</comment>
<evidence type="ECO:0000256" key="13">
    <source>
        <dbReference type="SAM" id="MobiDB-lite"/>
    </source>
</evidence>
<dbReference type="OMA" id="RRNTYRD"/>
<dbReference type="InterPro" id="IPR017441">
    <property type="entry name" value="Protein_kinase_ATP_BS"/>
</dbReference>
<keyword evidence="4 12" id="KW-0723">Serine/threonine-protein kinase</keyword>
<dbReference type="GO" id="GO:0010183">
    <property type="term" value="P:pollen tube guidance"/>
    <property type="evidence" value="ECO:0007669"/>
    <property type="project" value="UniProtKB-ARBA"/>
</dbReference>
<dbReference type="PANTHER" id="PTHR47985:SF41">
    <property type="entry name" value="SERINE_THREONINE-PROTEIN KINASE PBL5-RELATED"/>
    <property type="match status" value="1"/>
</dbReference>
<keyword evidence="5" id="KW-0808">Transferase</keyword>
<dbReference type="CDD" id="cd14066">
    <property type="entry name" value="STKc_IRAK"/>
    <property type="match status" value="1"/>
</dbReference>
<evidence type="ECO:0000256" key="2">
    <source>
        <dbReference type="ARBA" id="ARBA00008684"/>
    </source>
</evidence>
<dbReference type="PROSITE" id="PS00107">
    <property type="entry name" value="PROTEIN_KINASE_ATP"/>
    <property type="match status" value="1"/>
</dbReference>
<dbReference type="PANTHER" id="PTHR47985">
    <property type="entry name" value="OS07G0668900 PROTEIN"/>
    <property type="match status" value="1"/>
</dbReference>
<dbReference type="FunFam" id="3.30.200.20:FF:000266">
    <property type="entry name" value="probable serine/threonine-protein kinase RLCKVII"/>
    <property type="match status" value="1"/>
</dbReference>
<evidence type="ECO:0000256" key="9">
    <source>
        <dbReference type="ARBA" id="ARBA00023136"/>
    </source>
</evidence>
<keyword evidence="9" id="KW-0472">Membrane</keyword>
<evidence type="ECO:0000256" key="12">
    <source>
        <dbReference type="RuleBase" id="RU000304"/>
    </source>
</evidence>
<dbReference type="PROSITE" id="PS00108">
    <property type="entry name" value="PROTEIN_KINASE_ST"/>
    <property type="match status" value="1"/>
</dbReference>
<evidence type="ECO:0000256" key="8">
    <source>
        <dbReference type="ARBA" id="ARBA00022840"/>
    </source>
</evidence>
<dbReference type="Gramene" id="Manes.04G027500.1.v8.1">
    <property type="protein sequence ID" value="Manes.04G027500.1.v8.1.CDS"/>
    <property type="gene ID" value="Manes.04G027500.v8.1"/>
</dbReference>
<evidence type="ECO:0000256" key="6">
    <source>
        <dbReference type="ARBA" id="ARBA00022741"/>
    </source>
</evidence>
<feature type="binding site" evidence="11">
    <location>
        <position position="122"/>
    </location>
    <ligand>
        <name>ATP</name>
        <dbReference type="ChEBI" id="CHEBI:30616"/>
    </ligand>
</feature>
<dbReference type="Gene3D" id="3.30.200.20">
    <property type="entry name" value="Phosphorylase Kinase, domain 1"/>
    <property type="match status" value="1"/>
</dbReference>
<dbReference type="FunFam" id="1.10.510.10:FF:000032">
    <property type="entry name" value="Serine/threonine-protein kinase PBS1"/>
    <property type="match status" value="1"/>
</dbReference>
<dbReference type="GO" id="GO:0090404">
    <property type="term" value="C:pollen tube tip"/>
    <property type="evidence" value="ECO:0007669"/>
    <property type="project" value="UniProtKB-ARBA"/>
</dbReference>
<comment type="subcellular location">
    <subcellularLocation>
        <location evidence="1">Cell membrane</location>
        <topology evidence="1">Lipid-anchor</topology>
    </subcellularLocation>
</comment>
<dbReference type="EMBL" id="CM004390">
    <property type="protein sequence ID" value="OAY51726.1"/>
    <property type="molecule type" value="Genomic_DNA"/>
</dbReference>
<evidence type="ECO:0000256" key="7">
    <source>
        <dbReference type="ARBA" id="ARBA00022777"/>
    </source>
</evidence>
<evidence type="ECO:0000256" key="10">
    <source>
        <dbReference type="ARBA" id="ARBA00023288"/>
    </source>
</evidence>
<dbReference type="GO" id="GO:0004674">
    <property type="term" value="F:protein serine/threonine kinase activity"/>
    <property type="evidence" value="ECO:0007669"/>
    <property type="project" value="UniProtKB-KW"/>
</dbReference>
<dbReference type="InterPro" id="IPR011009">
    <property type="entry name" value="Kinase-like_dom_sf"/>
</dbReference>
<dbReference type="GO" id="GO:0004672">
    <property type="term" value="F:protein kinase activity"/>
    <property type="evidence" value="ECO:0000318"/>
    <property type="project" value="GO_Central"/>
</dbReference>
<protein>
    <recommendedName>
        <fullName evidence="14">Protein kinase domain-containing protein</fullName>
    </recommendedName>
</protein>
<sequence>MGCFGCTGESSKRSERSNSSSIKRNDQTRPTSGSLKVKPVANLKKEETSNDDQLSLDVKNLDLVDEVSNSARNNGKLAQTFTFEELAAATGNFRSDCFLGEGGFGKVYKGHLDKINQVVAIKQLDPNGLQGTREFVIEVLTLSLADHPNLVKLIGYCAEGDQRLLVYEYMPLGSLENHLFDLPRDRQPLDWNTRMKIAAGAAKGLEYLHDKMKPPVIYRDLKCSNILVGEGYHPKLSDFGLAKVGPSGDKTHVSTRVMGTYGYCAPDYAMTGQLTFKSDVYSFGVVLLELITGRKAIDQTRDRSEQNLVAWARPMFKDRRNFSRMVDPLLQGQYPVRGLYQALAISAMCVQEQPNMRPAISDVVMALNYLASQKYDPETDPVQGSHKNSSRSGQKKNNDRSAGDDSPDRNAEGEING</sequence>
<feature type="compositionally biased region" description="Basic and acidic residues" evidence="13">
    <location>
        <begin position="396"/>
        <end position="417"/>
    </location>
</feature>
<dbReference type="InterPro" id="IPR000719">
    <property type="entry name" value="Prot_kinase_dom"/>
</dbReference>
<dbReference type="InterPro" id="IPR008271">
    <property type="entry name" value="Ser/Thr_kinase_AS"/>
</dbReference>
<dbReference type="Pfam" id="PF07714">
    <property type="entry name" value="PK_Tyr_Ser-Thr"/>
    <property type="match status" value="1"/>
</dbReference>
<feature type="region of interest" description="Disordered" evidence="13">
    <location>
        <begin position="375"/>
        <end position="417"/>
    </location>
</feature>
<comment type="similarity">
    <text evidence="2">Belongs to the protein kinase superfamily. Ser/Thr protein kinase family.</text>
</comment>
<organism evidence="15 16">
    <name type="scientific">Manihot esculenta</name>
    <name type="common">Cassava</name>
    <name type="synonym">Jatropha manihot</name>
    <dbReference type="NCBI Taxonomy" id="3983"/>
    <lineage>
        <taxon>Eukaryota</taxon>
        <taxon>Viridiplantae</taxon>
        <taxon>Streptophyta</taxon>
        <taxon>Embryophyta</taxon>
        <taxon>Tracheophyta</taxon>
        <taxon>Spermatophyta</taxon>
        <taxon>Magnoliopsida</taxon>
        <taxon>eudicotyledons</taxon>
        <taxon>Gunneridae</taxon>
        <taxon>Pentapetalae</taxon>
        <taxon>rosids</taxon>
        <taxon>fabids</taxon>
        <taxon>Malpighiales</taxon>
        <taxon>Euphorbiaceae</taxon>
        <taxon>Crotonoideae</taxon>
        <taxon>Manihoteae</taxon>
        <taxon>Manihot</taxon>
    </lineage>
</organism>
<evidence type="ECO:0000256" key="11">
    <source>
        <dbReference type="PROSITE-ProRule" id="PRU10141"/>
    </source>
</evidence>
<dbReference type="GO" id="GO:0005524">
    <property type="term" value="F:ATP binding"/>
    <property type="evidence" value="ECO:0007669"/>
    <property type="project" value="UniProtKB-UniRule"/>
</dbReference>
<dbReference type="AlphaFoldDB" id="A0A2C9VYZ1"/>
<dbReference type="SUPFAM" id="SSF56112">
    <property type="entry name" value="Protein kinase-like (PK-like)"/>
    <property type="match status" value="1"/>
</dbReference>
<dbReference type="GO" id="GO:0005886">
    <property type="term" value="C:plasma membrane"/>
    <property type="evidence" value="ECO:0000318"/>
    <property type="project" value="GO_Central"/>
</dbReference>
<name>A0A2C9VYZ1_MANES</name>
<accession>A0A2C9VYZ1</accession>
<proteinExistence type="inferred from homology"/>
<keyword evidence="3" id="KW-1003">Cell membrane</keyword>
<dbReference type="PROSITE" id="PS50011">
    <property type="entry name" value="PROTEIN_KINASE_DOM"/>
    <property type="match status" value="1"/>
</dbReference>
<keyword evidence="10" id="KW-0449">Lipoprotein</keyword>
<keyword evidence="7" id="KW-0418">Kinase</keyword>
<keyword evidence="16" id="KW-1185">Reference proteome</keyword>
<evidence type="ECO:0000256" key="1">
    <source>
        <dbReference type="ARBA" id="ARBA00004193"/>
    </source>
</evidence>
<keyword evidence="6 11" id="KW-0547">Nucleotide-binding</keyword>
<dbReference type="InterPro" id="IPR001245">
    <property type="entry name" value="Ser-Thr/Tyr_kinase_cat_dom"/>
</dbReference>
<feature type="region of interest" description="Disordered" evidence="13">
    <location>
        <begin position="1"/>
        <end position="51"/>
    </location>
</feature>
<gene>
    <name evidence="15" type="ORF">MANES_04G027500v8</name>
</gene>
<dbReference type="Proteomes" id="UP000091857">
    <property type="component" value="Chromosome 4"/>
</dbReference>
<dbReference type="Gene3D" id="1.10.510.10">
    <property type="entry name" value="Transferase(Phosphotransferase) domain 1"/>
    <property type="match status" value="1"/>
</dbReference>
<evidence type="ECO:0000256" key="4">
    <source>
        <dbReference type="ARBA" id="ARBA00022527"/>
    </source>
</evidence>
<evidence type="ECO:0000259" key="14">
    <source>
        <dbReference type="PROSITE" id="PS50011"/>
    </source>
</evidence>
<evidence type="ECO:0000313" key="15">
    <source>
        <dbReference type="EMBL" id="OAY51726.1"/>
    </source>
</evidence>
<reference evidence="16" key="1">
    <citation type="journal article" date="2016" name="Nat. Biotechnol.">
        <title>Sequencing wild and cultivated cassava and related species reveals extensive interspecific hybridization and genetic diversity.</title>
        <authorList>
            <person name="Bredeson J.V."/>
            <person name="Lyons J.B."/>
            <person name="Prochnik S.E."/>
            <person name="Wu G.A."/>
            <person name="Ha C.M."/>
            <person name="Edsinger-Gonzales E."/>
            <person name="Grimwood J."/>
            <person name="Schmutz J."/>
            <person name="Rabbi I.Y."/>
            <person name="Egesi C."/>
            <person name="Nauluvula P."/>
            <person name="Lebot V."/>
            <person name="Ndunguru J."/>
            <person name="Mkamilo G."/>
            <person name="Bart R.S."/>
            <person name="Setter T.L."/>
            <person name="Gleadow R.M."/>
            <person name="Kulakow P."/>
            <person name="Ferguson M.E."/>
            <person name="Rounsley S."/>
            <person name="Rokhsar D.S."/>
        </authorList>
    </citation>
    <scope>NUCLEOTIDE SEQUENCE [LARGE SCALE GENOMIC DNA]</scope>
    <source>
        <strain evidence="16">cv. AM560-2</strain>
    </source>
</reference>
<dbReference type="OrthoDB" id="4062651at2759"/>
<evidence type="ECO:0000313" key="16">
    <source>
        <dbReference type="Proteomes" id="UP000091857"/>
    </source>
</evidence>